<sequence length="58" mass="6934">MAIGHLVLVQQQHSQLYLFLRKSSWFPYKNPTDIYSIDIIIKMHFSENNKKLDLRSNL</sequence>
<name>A0A327VVX7_9BACT</name>
<dbReference type="EMBL" id="QLMA01000005">
    <property type="protein sequence ID" value="RAJ80089.1"/>
    <property type="molecule type" value="Genomic_DNA"/>
</dbReference>
<evidence type="ECO:0000313" key="1">
    <source>
        <dbReference type="EMBL" id="RAJ80089.1"/>
    </source>
</evidence>
<evidence type="ECO:0000313" key="2">
    <source>
        <dbReference type="Proteomes" id="UP000249819"/>
    </source>
</evidence>
<reference evidence="1 2" key="1">
    <citation type="submission" date="2018-06" db="EMBL/GenBank/DDBJ databases">
        <title>Genomic Encyclopedia of Archaeal and Bacterial Type Strains, Phase II (KMG-II): from individual species to whole genera.</title>
        <authorList>
            <person name="Goeker M."/>
        </authorList>
    </citation>
    <scope>NUCLEOTIDE SEQUENCE [LARGE SCALE GENOMIC DNA]</scope>
    <source>
        <strain evidence="1 2">DSM 29821</strain>
    </source>
</reference>
<accession>A0A327VVX7</accession>
<protein>
    <submittedName>
        <fullName evidence="1">Uncharacterized protein</fullName>
    </submittedName>
</protein>
<proteinExistence type="predicted"/>
<keyword evidence="2" id="KW-1185">Reference proteome</keyword>
<organism evidence="1 2">
    <name type="scientific">Chitinophaga dinghuensis</name>
    <dbReference type="NCBI Taxonomy" id="1539050"/>
    <lineage>
        <taxon>Bacteria</taxon>
        <taxon>Pseudomonadati</taxon>
        <taxon>Bacteroidota</taxon>
        <taxon>Chitinophagia</taxon>
        <taxon>Chitinophagales</taxon>
        <taxon>Chitinophagaceae</taxon>
        <taxon>Chitinophaga</taxon>
    </lineage>
</organism>
<dbReference type="AlphaFoldDB" id="A0A327VVX7"/>
<comment type="caution">
    <text evidence="1">The sequence shown here is derived from an EMBL/GenBank/DDBJ whole genome shotgun (WGS) entry which is preliminary data.</text>
</comment>
<dbReference type="Proteomes" id="UP000249819">
    <property type="component" value="Unassembled WGS sequence"/>
</dbReference>
<gene>
    <name evidence="1" type="ORF">CLV59_105196</name>
</gene>